<dbReference type="InParanoid" id="E2BZG8"/>
<dbReference type="OrthoDB" id="7554847at2759"/>
<dbReference type="AlphaFoldDB" id="E2BZG8"/>
<gene>
    <name evidence="1" type="ORF">EAI_05055</name>
</gene>
<dbReference type="PANTHER" id="PTHR37984">
    <property type="entry name" value="PROTEIN CBG26694"/>
    <property type="match status" value="1"/>
</dbReference>
<evidence type="ECO:0000313" key="1">
    <source>
        <dbReference type="EMBL" id="EFN78914.1"/>
    </source>
</evidence>
<feature type="non-terminal residue" evidence="1">
    <location>
        <position position="87"/>
    </location>
</feature>
<dbReference type="EMBL" id="GL451626">
    <property type="protein sequence ID" value="EFN78914.1"/>
    <property type="molecule type" value="Genomic_DNA"/>
</dbReference>
<dbReference type="InterPro" id="IPR036397">
    <property type="entry name" value="RNaseH_sf"/>
</dbReference>
<dbReference type="OMA" id="MLYIQAN"/>
<name>E2BZG8_HARSA</name>
<reference evidence="1 2" key="1">
    <citation type="journal article" date="2010" name="Science">
        <title>Genomic comparison of the ants Camponotus floridanus and Harpegnathos saltator.</title>
        <authorList>
            <person name="Bonasio R."/>
            <person name="Zhang G."/>
            <person name="Ye C."/>
            <person name="Mutti N.S."/>
            <person name="Fang X."/>
            <person name="Qin N."/>
            <person name="Donahue G."/>
            <person name="Yang P."/>
            <person name="Li Q."/>
            <person name="Li C."/>
            <person name="Zhang P."/>
            <person name="Huang Z."/>
            <person name="Berger S.L."/>
            <person name="Reinberg D."/>
            <person name="Wang J."/>
            <person name="Liebig J."/>
        </authorList>
    </citation>
    <scope>NUCLEOTIDE SEQUENCE [LARGE SCALE GENOMIC DNA]</scope>
    <source>
        <strain evidence="1 2">R22 G/1</strain>
    </source>
</reference>
<accession>E2BZG8</accession>
<keyword evidence="2" id="KW-1185">Reference proteome</keyword>
<evidence type="ECO:0000313" key="2">
    <source>
        <dbReference type="Proteomes" id="UP000008237"/>
    </source>
</evidence>
<protein>
    <submittedName>
        <fullName evidence="1">Uncharacterized protein</fullName>
    </submittedName>
</protein>
<feature type="non-terminal residue" evidence="1">
    <location>
        <position position="1"/>
    </location>
</feature>
<sequence length="87" mass="9513">TSSSKYSQSNGAAEAAVKIAKSIIKKSNGNINLGLLAYRTTPLENGFSPAQLMFSRQIHSRVPLLPDKLGSFIEHNKVIETEAKRKN</sequence>
<proteinExistence type="predicted"/>
<dbReference type="PANTHER" id="PTHR37984:SF5">
    <property type="entry name" value="PROTEIN NYNRIN-LIKE"/>
    <property type="match status" value="1"/>
</dbReference>
<dbReference type="Gene3D" id="3.30.420.10">
    <property type="entry name" value="Ribonuclease H-like superfamily/Ribonuclease H"/>
    <property type="match status" value="1"/>
</dbReference>
<dbReference type="Proteomes" id="UP000008237">
    <property type="component" value="Unassembled WGS sequence"/>
</dbReference>
<dbReference type="InterPro" id="IPR050951">
    <property type="entry name" value="Retrovirus_Pol_polyprotein"/>
</dbReference>
<dbReference type="GO" id="GO:0003676">
    <property type="term" value="F:nucleic acid binding"/>
    <property type="evidence" value="ECO:0007669"/>
    <property type="project" value="InterPro"/>
</dbReference>
<organism evidence="2">
    <name type="scientific">Harpegnathos saltator</name>
    <name type="common">Jerdon's jumping ant</name>
    <dbReference type="NCBI Taxonomy" id="610380"/>
    <lineage>
        <taxon>Eukaryota</taxon>
        <taxon>Metazoa</taxon>
        <taxon>Ecdysozoa</taxon>
        <taxon>Arthropoda</taxon>
        <taxon>Hexapoda</taxon>
        <taxon>Insecta</taxon>
        <taxon>Pterygota</taxon>
        <taxon>Neoptera</taxon>
        <taxon>Endopterygota</taxon>
        <taxon>Hymenoptera</taxon>
        <taxon>Apocrita</taxon>
        <taxon>Aculeata</taxon>
        <taxon>Formicoidea</taxon>
        <taxon>Formicidae</taxon>
        <taxon>Ponerinae</taxon>
        <taxon>Ponerini</taxon>
        <taxon>Harpegnathos</taxon>
    </lineage>
</organism>